<dbReference type="Pfam" id="PF09360">
    <property type="entry name" value="zf-CDGSH"/>
    <property type="match status" value="1"/>
</dbReference>
<evidence type="ECO:0000256" key="3">
    <source>
        <dbReference type="ARBA" id="ARBA00023004"/>
    </source>
</evidence>
<dbReference type="SMART" id="SM00704">
    <property type="entry name" value="ZnF_CDGSH"/>
    <property type="match status" value="1"/>
</dbReference>
<gene>
    <name evidence="6" type="ORF">HG15A2_47070</name>
</gene>
<dbReference type="KEGG" id="amob:HG15A2_47070"/>
<evidence type="ECO:0000259" key="5">
    <source>
        <dbReference type="SMART" id="SM00704"/>
    </source>
</evidence>
<organism evidence="6 7">
    <name type="scientific">Adhaeretor mobilis</name>
    <dbReference type="NCBI Taxonomy" id="1930276"/>
    <lineage>
        <taxon>Bacteria</taxon>
        <taxon>Pseudomonadati</taxon>
        <taxon>Planctomycetota</taxon>
        <taxon>Planctomycetia</taxon>
        <taxon>Pirellulales</taxon>
        <taxon>Lacipirellulaceae</taxon>
        <taxon>Adhaeretor</taxon>
    </lineage>
</organism>
<dbReference type="EMBL" id="CP036263">
    <property type="protein sequence ID" value="QDT01365.1"/>
    <property type="molecule type" value="Genomic_DNA"/>
</dbReference>
<proteinExistence type="predicted"/>
<accession>A0A517N2L1</accession>
<evidence type="ECO:0000256" key="2">
    <source>
        <dbReference type="ARBA" id="ARBA00022723"/>
    </source>
</evidence>
<dbReference type="InterPro" id="IPR042216">
    <property type="entry name" value="MitoNEET_CISD"/>
</dbReference>
<dbReference type="RefSeq" id="WP_218932182.1">
    <property type="nucleotide sequence ID" value="NZ_CP036263.1"/>
</dbReference>
<dbReference type="GO" id="GO:0051537">
    <property type="term" value="F:2 iron, 2 sulfur cluster binding"/>
    <property type="evidence" value="ECO:0007669"/>
    <property type="project" value="UniProtKB-KW"/>
</dbReference>
<keyword evidence="1" id="KW-0001">2Fe-2S</keyword>
<name>A0A517N2L1_9BACT</name>
<keyword evidence="7" id="KW-1185">Reference proteome</keyword>
<dbReference type="Gene3D" id="3.40.5.90">
    <property type="entry name" value="CDGSH iron-sulfur domain, mitoNEET-type"/>
    <property type="match status" value="1"/>
</dbReference>
<feature type="domain" description="Iron-binding zinc finger CDGSH type" evidence="5">
    <location>
        <begin position="28"/>
        <end position="63"/>
    </location>
</feature>
<evidence type="ECO:0000313" key="7">
    <source>
        <dbReference type="Proteomes" id="UP000319852"/>
    </source>
</evidence>
<dbReference type="GO" id="GO:0005737">
    <property type="term" value="C:cytoplasm"/>
    <property type="evidence" value="ECO:0007669"/>
    <property type="project" value="UniProtKB-ARBA"/>
</dbReference>
<dbReference type="GO" id="GO:0046872">
    <property type="term" value="F:metal ion binding"/>
    <property type="evidence" value="ECO:0007669"/>
    <property type="project" value="UniProtKB-KW"/>
</dbReference>
<keyword evidence="3" id="KW-0408">Iron</keyword>
<dbReference type="InterPro" id="IPR018967">
    <property type="entry name" value="FeS-contain_CDGSH-typ"/>
</dbReference>
<keyword evidence="2" id="KW-0479">Metal-binding</keyword>
<evidence type="ECO:0000256" key="1">
    <source>
        <dbReference type="ARBA" id="ARBA00022714"/>
    </source>
</evidence>
<evidence type="ECO:0000256" key="4">
    <source>
        <dbReference type="ARBA" id="ARBA00023014"/>
    </source>
</evidence>
<protein>
    <submittedName>
        <fullName evidence="6">Iron-binding zinc finger CDGSH type</fullName>
    </submittedName>
</protein>
<keyword evidence="4" id="KW-0411">Iron-sulfur</keyword>
<evidence type="ECO:0000313" key="6">
    <source>
        <dbReference type="EMBL" id="QDT01365.1"/>
    </source>
</evidence>
<dbReference type="AlphaFoldDB" id="A0A517N2L1"/>
<reference evidence="6 7" key="1">
    <citation type="submission" date="2019-02" db="EMBL/GenBank/DDBJ databases">
        <title>Deep-cultivation of Planctomycetes and their phenomic and genomic characterization uncovers novel biology.</title>
        <authorList>
            <person name="Wiegand S."/>
            <person name="Jogler M."/>
            <person name="Boedeker C."/>
            <person name="Pinto D."/>
            <person name="Vollmers J."/>
            <person name="Rivas-Marin E."/>
            <person name="Kohn T."/>
            <person name="Peeters S.H."/>
            <person name="Heuer A."/>
            <person name="Rast P."/>
            <person name="Oberbeckmann S."/>
            <person name="Bunk B."/>
            <person name="Jeske O."/>
            <person name="Meyerdierks A."/>
            <person name="Storesund J.E."/>
            <person name="Kallscheuer N."/>
            <person name="Luecker S."/>
            <person name="Lage O.M."/>
            <person name="Pohl T."/>
            <person name="Merkel B.J."/>
            <person name="Hornburger P."/>
            <person name="Mueller R.-W."/>
            <person name="Bruemmer F."/>
            <person name="Labrenz M."/>
            <person name="Spormann A.M."/>
            <person name="Op den Camp H."/>
            <person name="Overmann J."/>
            <person name="Amann R."/>
            <person name="Jetten M.S.M."/>
            <person name="Mascher T."/>
            <person name="Medema M.H."/>
            <person name="Devos D.P."/>
            <person name="Kaster A.-K."/>
            <person name="Ovreas L."/>
            <person name="Rohde M."/>
            <person name="Galperin M.Y."/>
            <person name="Jogler C."/>
        </authorList>
    </citation>
    <scope>NUCLEOTIDE SEQUENCE [LARGE SCALE GENOMIC DNA]</scope>
    <source>
        <strain evidence="6 7">HG15A2</strain>
    </source>
</reference>
<sequence length="69" mass="7442">MADVKITTRPNGPLLVEGAFTLVDSQGNEFKLDPDKPAYALCRCGESKNLPFCDGSHKACGFEADQPAR</sequence>
<dbReference type="Proteomes" id="UP000319852">
    <property type="component" value="Chromosome"/>
</dbReference>